<dbReference type="Proteomes" id="UP000242427">
    <property type="component" value="Unassembled WGS sequence"/>
</dbReference>
<comment type="caution">
    <text evidence="1">The sequence shown here is derived from an EMBL/GenBank/DDBJ whole genome shotgun (WGS) entry which is preliminary data.</text>
</comment>
<keyword evidence="2" id="KW-1185">Reference proteome</keyword>
<organism evidence="1 2">
    <name type="scientific">Streptosporangium nondiastaticum</name>
    <dbReference type="NCBI Taxonomy" id="35764"/>
    <lineage>
        <taxon>Bacteria</taxon>
        <taxon>Bacillati</taxon>
        <taxon>Actinomycetota</taxon>
        <taxon>Actinomycetes</taxon>
        <taxon>Streptosporangiales</taxon>
        <taxon>Streptosporangiaceae</taxon>
        <taxon>Streptosporangium</taxon>
    </lineage>
</organism>
<dbReference type="AlphaFoldDB" id="A0A9X7JTR4"/>
<proteinExistence type="predicted"/>
<dbReference type="OrthoDB" id="4247618at2"/>
<evidence type="ECO:0000313" key="1">
    <source>
        <dbReference type="EMBL" id="PSJ29571.1"/>
    </source>
</evidence>
<accession>A0A9X7JTR4</accession>
<protein>
    <submittedName>
        <fullName evidence="1">Uncharacterized protein</fullName>
    </submittedName>
</protein>
<reference evidence="1 2" key="1">
    <citation type="submission" date="2018-03" db="EMBL/GenBank/DDBJ databases">
        <title>Chitinolytic properties of Streptosporangium nondiastaticum TBG75A20.</title>
        <authorList>
            <person name="Gayathri V."/>
            <person name="Shiburaj S."/>
        </authorList>
    </citation>
    <scope>NUCLEOTIDE SEQUENCE [LARGE SCALE GENOMIC DNA]</scope>
    <source>
        <strain evidence="1 2">TBG75A20</strain>
    </source>
</reference>
<evidence type="ECO:0000313" key="2">
    <source>
        <dbReference type="Proteomes" id="UP000242427"/>
    </source>
</evidence>
<dbReference type="RefSeq" id="WP_106674887.1">
    <property type="nucleotide sequence ID" value="NZ_PXWG01000009.1"/>
</dbReference>
<gene>
    <name evidence="1" type="ORF">B7P34_06800</name>
</gene>
<sequence>MTDPNRPTCTICHRPLWADEWHRFACRQCERRIADHLDHLPDLIHDLHGLLTPGSRRALDGPIARSSAEPPAPIRLDILDRITAAAAVLDTWLADWHDHLQWPSPTYRTDPLAEAAAALRTNLPWAVEQHLAIDDFAQEIADLHSDATGLLDPGKRARRIGHCPAPAPDDPAQACGAVLRYVPGAATVTCRWCRTTWDAIDLGAALALAV</sequence>
<name>A0A9X7JTR4_9ACTN</name>
<dbReference type="EMBL" id="PXWG01000009">
    <property type="protein sequence ID" value="PSJ29571.1"/>
    <property type="molecule type" value="Genomic_DNA"/>
</dbReference>